<sequence>MMDFSKIEPEFRKEIVRGGEAYLDGLVKLATAADARASSLAGMYTAAATGLIAGVVIALFNLAGTNLSARLPLILGGVGAAVCFLLGAMLCISAIQPADFYLPGCEPDNWKEDIDTGKKLDDCLGERAGHIQSDIDSNTEVIRKNARLFKWGSRFGIAAPFVGVLIWAITQCPAG</sequence>
<keyword evidence="3" id="KW-1185">Reference proteome</keyword>
<accession>A0A1M7TN39</accession>
<name>A0A1M7TN39_9BRAD</name>
<gene>
    <name evidence="2" type="ORF">SAMN05444170_2191</name>
</gene>
<feature type="transmembrane region" description="Helical" evidence="1">
    <location>
        <begin position="69"/>
        <end position="92"/>
    </location>
</feature>
<keyword evidence="1" id="KW-0472">Membrane</keyword>
<proteinExistence type="predicted"/>
<protein>
    <submittedName>
        <fullName evidence="2">Uncharacterized protein</fullName>
    </submittedName>
</protein>
<dbReference type="RefSeq" id="WP_072817892.1">
    <property type="nucleotide sequence ID" value="NZ_LT670849.1"/>
</dbReference>
<evidence type="ECO:0000256" key="1">
    <source>
        <dbReference type="SAM" id="Phobius"/>
    </source>
</evidence>
<organism evidence="2 3">
    <name type="scientific">Bradyrhizobium erythrophlei</name>
    <dbReference type="NCBI Taxonomy" id="1437360"/>
    <lineage>
        <taxon>Bacteria</taxon>
        <taxon>Pseudomonadati</taxon>
        <taxon>Pseudomonadota</taxon>
        <taxon>Alphaproteobacteria</taxon>
        <taxon>Hyphomicrobiales</taxon>
        <taxon>Nitrobacteraceae</taxon>
        <taxon>Bradyrhizobium</taxon>
    </lineage>
</organism>
<evidence type="ECO:0000313" key="3">
    <source>
        <dbReference type="Proteomes" id="UP000184096"/>
    </source>
</evidence>
<dbReference type="Proteomes" id="UP000184096">
    <property type="component" value="Chromosome I"/>
</dbReference>
<feature type="transmembrane region" description="Helical" evidence="1">
    <location>
        <begin position="151"/>
        <end position="170"/>
    </location>
</feature>
<feature type="transmembrane region" description="Helical" evidence="1">
    <location>
        <begin position="43"/>
        <end position="63"/>
    </location>
</feature>
<keyword evidence="1" id="KW-1133">Transmembrane helix</keyword>
<dbReference type="AlphaFoldDB" id="A0A1M7TN39"/>
<reference evidence="3" key="1">
    <citation type="submission" date="2016-11" db="EMBL/GenBank/DDBJ databases">
        <authorList>
            <person name="Varghese N."/>
            <person name="Submissions S."/>
        </authorList>
    </citation>
    <scope>NUCLEOTIDE SEQUENCE [LARGE SCALE GENOMIC DNA]</scope>
    <source>
        <strain evidence="3">GAS401</strain>
    </source>
</reference>
<evidence type="ECO:0000313" key="2">
    <source>
        <dbReference type="EMBL" id="SHN72096.1"/>
    </source>
</evidence>
<keyword evidence="1" id="KW-0812">Transmembrane</keyword>
<dbReference type="EMBL" id="LT670849">
    <property type="protein sequence ID" value="SHN72096.1"/>
    <property type="molecule type" value="Genomic_DNA"/>
</dbReference>